<dbReference type="InterPro" id="IPR050227">
    <property type="entry name" value="Rab"/>
</dbReference>
<dbReference type="VEuPathDB" id="AmoebaDB:EHI8A_085660"/>
<dbReference type="eggNOG" id="ENOG502RBRJ">
    <property type="taxonomic scope" value="Eukaryota"/>
</dbReference>
<dbReference type="InterPro" id="IPR001806">
    <property type="entry name" value="Small_GTPase"/>
</dbReference>
<dbReference type="PANTHER" id="PTHR47977">
    <property type="entry name" value="RAS-RELATED PROTEIN RAB"/>
    <property type="match status" value="1"/>
</dbReference>
<evidence type="ECO:0000313" key="5">
    <source>
        <dbReference type="Proteomes" id="UP000078387"/>
    </source>
</evidence>
<accession>A0A175JZ60</accession>
<dbReference type="PROSITE" id="PS51419">
    <property type="entry name" value="RAB"/>
    <property type="match status" value="1"/>
</dbReference>
<proteinExistence type="predicted"/>
<evidence type="ECO:0000313" key="4">
    <source>
        <dbReference type="EMBL" id="GAT98967.1"/>
    </source>
</evidence>
<keyword evidence="3" id="KW-0449">Lipoprotein</keyword>
<dbReference type="VEuPathDB" id="AmoebaDB:KM1_153520"/>
<dbReference type="AlphaFoldDB" id="A0A175JZ60"/>
<dbReference type="VEuPathDB" id="AmoebaDB:EHI7A_083870"/>
<keyword evidence="2" id="KW-0342">GTP-binding</keyword>
<dbReference type="GO" id="GO:0003924">
    <property type="term" value="F:GTPase activity"/>
    <property type="evidence" value="ECO:0007669"/>
    <property type="project" value="InterPro"/>
</dbReference>
<evidence type="ECO:0000256" key="1">
    <source>
        <dbReference type="ARBA" id="ARBA00022741"/>
    </source>
</evidence>
<dbReference type="Pfam" id="PF00071">
    <property type="entry name" value="Ras"/>
    <property type="match status" value="1"/>
</dbReference>
<evidence type="ECO:0000256" key="3">
    <source>
        <dbReference type="ARBA" id="ARBA00023288"/>
    </source>
</evidence>
<dbReference type="VEuPathDB" id="AmoebaDB:EHI5A_122970"/>
<dbReference type="VEuPathDB" id="AmoebaDB:EHI5A_122960"/>
<gene>
    <name evidence="4" type="ORF">CL6EHI_094810</name>
</gene>
<dbReference type="SMART" id="SM00175">
    <property type="entry name" value="RAB"/>
    <property type="match status" value="1"/>
</dbReference>
<reference evidence="4 5" key="1">
    <citation type="submission" date="2016-05" db="EMBL/GenBank/DDBJ databases">
        <title>First whole genome sequencing of Entamoeba histolytica HM1:IMSS-clone-6.</title>
        <authorList>
            <person name="Mukherjee Avik.K."/>
            <person name="Izumyama S."/>
            <person name="Nakada-Tsukui K."/>
            <person name="Nozaki T."/>
        </authorList>
    </citation>
    <scope>NUCLEOTIDE SEQUENCE [LARGE SCALE GENOMIC DNA]</scope>
    <source>
        <strain evidence="4 5">HM1:IMSS clone 6</strain>
    </source>
</reference>
<dbReference type="SMART" id="SM00173">
    <property type="entry name" value="RAS"/>
    <property type="match status" value="1"/>
</dbReference>
<comment type="caution">
    <text evidence="4">The sequence shown here is derived from an EMBL/GenBank/DDBJ whole genome shotgun (WGS) entry which is preliminary data.</text>
</comment>
<keyword evidence="1" id="KW-0547">Nucleotide-binding</keyword>
<dbReference type="VEuPathDB" id="AmoebaDB:EHI8A_085670"/>
<dbReference type="PRINTS" id="PR00449">
    <property type="entry name" value="RASTRNSFRMNG"/>
</dbReference>
<name>A0A175JZ60_ENTHI</name>
<dbReference type="EMBL" id="BDEQ01000001">
    <property type="protein sequence ID" value="GAT98967.1"/>
    <property type="molecule type" value="Genomic_DNA"/>
</dbReference>
<sequence length="209" mass="23867">MENQYRFKVVFYGNHRVGKTSIVNKHLTGEFHAHVKEPTALFDTTTIELTGKKGIKYSVIMDLYHSPKEDILTDSPVFIGKADAIVAVFSFDDYKSFEDTEGWLFFGMSHSDPKVQFIIASKADKKEKVVQRSEGIDLAKRLGVNYFEVSARSGKNIQDFFETLAKILLKQKLVSTQKLSKQPSLPQQFSKSNDEYQRLDSEINSVFDH</sequence>
<dbReference type="VEuPathDB" id="AmoebaDB:EHI_094810"/>
<organism evidence="4 5">
    <name type="scientific">Entamoeba histolytica</name>
    <dbReference type="NCBI Taxonomy" id="5759"/>
    <lineage>
        <taxon>Eukaryota</taxon>
        <taxon>Amoebozoa</taxon>
        <taxon>Evosea</taxon>
        <taxon>Archamoebae</taxon>
        <taxon>Mastigamoebida</taxon>
        <taxon>Entamoebidae</taxon>
        <taxon>Entamoeba</taxon>
    </lineage>
</organism>
<dbReference type="SMART" id="SM00174">
    <property type="entry name" value="RHO"/>
    <property type="match status" value="1"/>
</dbReference>
<dbReference type="Proteomes" id="UP000078387">
    <property type="component" value="Unassembled WGS sequence"/>
</dbReference>
<dbReference type="VEuPathDB" id="AmoebaDB:KM1_153530"/>
<protein>
    <submittedName>
        <fullName evidence="4">Ras family protein</fullName>
    </submittedName>
</protein>
<evidence type="ECO:0000256" key="2">
    <source>
        <dbReference type="ARBA" id="ARBA00023134"/>
    </source>
</evidence>
<dbReference type="SUPFAM" id="SSF52540">
    <property type="entry name" value="P-loop containing nucleoside triphosphate hydrolases"/>
    <property type="match status" value="1"/>
</dbReference>
<dbReference type="Gene3D" id="3.40.50.300">
    <property type="entry name" value="P-loop containing nucleotide triphosphate hydrolases"/>
    <property type="match status" value="1"/>
</dbReference>
<dbReference type="InterPro" id="IPR027417">
    <property type="entry name" value="P-loop_NTPase"/>
</dbReference>
<dbReference type="GO" id="GO:0005525">
    <property type="term" value="F:GTP binding"/>
    <property type="evidence" value="ECO:0007669"/>
    <property type="project" value="UniProtKB-KW"/>
</dbReference>